<dbReference type="Proteomes" id="UP000008637">
    <property type="component" value="Chromosome"/>
</dbReference>
<dbReference type="EMBL" id="FR773153">
    <property type="protein sequence ID" value="CBY93086.1"/>
    <property type="molecule type" value="Genomic_DNA"/>
</dbReference>
<feature type="chain" id="PRO_5003232550" evidence="1">
    <location>
        <begin position="18"/>
        <end position="164"/>
    </location>
</feature>
<protein>
    <submittedName>
        <fullName evidence="2">Uncharacterized protein</fullName>
    </submittedName>
</protein>
<proteinExistence type="predicted"/>
<name>E8ZIW5_MYCHL</name>
<dbReference type="HOGENOM" id="CLU_111546_2_0_14"/>
<reference evidence="2 3" key="1">
    <citation type="journal article" date="2011" name="J. Bacteriol.">
        <title>Complete genome sequence of Mycoplasma haemofelis, a hemotropic mycoplasma.</title>
        <authorList>
            <person name="Barker E.N."/>
            <person name="Helps C.R."/>
            <person name="Peters I.R."/>
            <person name="Darby A.C."/>
            <person name="Radford A.D."/>
            <person name="Tasker S."/>
        </authorList>
    </citation>
    <scope>NUCLEOTIDE SEQUENCE [LARGE SCALE GENOMIC DNA]</scope>
    <source>
        <strain evidence="2 3">Langford 1</strain>
    </source>
</reference>
<keyword evidence="1" id="KW-0732">Signal</keyword>
<evidence type="ECO:0000313" key="3">
    <source>
        <dbReference type="Proteomes" id="UP000008637"/>
    </source>
</evidence>
<feature type="signal peptide" evidence="1">
    <location>
        <begin position="1"/>
        <end position="17"/>
    </location>
</feature>
<keyword evidence="3" id="KW-1185">Reference proteome</keyword>
<evidence type="ECO:0000313" key="2">
    <source>
        <dbReference type="EMBL" id="CBY93086.1"/>
    </source>
</evidence>
<dbReference type="KEGG" id="mha:HF1_10780"/>
<dbReference type="AlphaFoldDB" id="E8ZIW5"/>
<organism evidence="2 3">
    <name type="scientific">Mycoplasma haemofelis (strain Langford 1)</name>
    <name type="common">Haemobartonella felis</name>
    <dbReference type="NCBI Taxonomy" id="941640"/>
    <lineage>
        <taxon>Bacteria</taxon>
        <taxon>Bacillati</taxon>
        <taxon>Mycoplasmatota</taxon>
        <taxon>Mollicutes</taxon>
        <taxon>Mycoplasmataceae</taxon>
        <taxon>Mycoplasma</taxon>
    </lineage>
</organism>
<evidence type="ECO:0000256" key="1">
    <source>
        <dbReference type="SAM" id="SignalP"/>
    </source>
</evidence>
<accession>E8ZIW5</accession>
<sequence length="164" mass="17793">MAYSLLKAATLGGTAAAAGGGIAAGASMFPSSGQKAVKYEKTSSPIRDELEVPELPPAKPTCTIYEIETPTGQKGSRTFNRLLKKFKDQETFFGEFGSRVPSLGIEKTKEEINGACESESKNINGNIYVWWGIVNGGQTWIYASDLNGTTDWVNEDRITKDFQV</sequence>
<gene>
    <name evidence="2" type="ORF">HF1_10780</name>
</gene>